<reference evidence="7" key="1">
    <citation type="journal article" date="2019" name="Int. J. Syst. Evol. Microbiol.">
        <title>The Global Catalogue of Microorganisms (GCM) 10K type strain sequencing project: providing services to taxonomists for standard genome sequencing and annotation.</title>
        <authorList>
            <consortium name="The Broad Institute Genomics Platform"/>
            <consortium name="The Broad Institute Genome Sequencing Center for Infectious Disease"/>
            <person name="Wu L."/>
            <person name="Ma J."/>
        </authorList>
    </citation>
    <scope>NUCLEOTIDE SEQUENCE [LARGE SCALE GENOMIC DNA]</scope>
    <source>
        <strain evidence="7">CGMCC 4.7455</strain>
    </source>
</reference>
<evidence type="ECO:0000313" key="7">
    <source>
        <dbReference type="Proteomes" id="UP001597365"/>
    </source>
</evidence>
<dbReference type="RefSeq" id="WP_380900873.1">
    <property type="nucleotide sequence ID" value="NZ_JBHUFU010000009.1"/>
</dbReference>
<protein>
    <submittedName>
        <fullName evidence="6">Acetyl-CoA carboxylase biotin carboxylase subunit family protein</fullName>
    </submittedName>
</protein>
<dbReference type="PROSITE" id="PS50975">
    <property type="entry name" value="ATP_GRASP"/>
    <property type="match status" value="1"/>
</dbReference>
<dbReference type="EMBL" id="JBHUFU010000009">
    <property type="protein sequence ID" value="MFD1831189.1"/>
    <property type="molecule type" value="Genomic_DNA"/>
</dbReference>
<dbReference type="Proteomes" id="UP001597365">
    <property type="component" value="Unassembled WGS sequence"/>
</dbReference>
<evidence type="ECO:0000256" key="3">
    <source>
        <dbReference type="ARBA" id="ARBA00022840"/>
    </source>
</evidence>
<evidence type="ECO:0000256" key="4">
    <source>
        <dbReference type="PROSITE-ProRule" id="PRU00409"/>
    </source>
</evidence>
<name>A0ABW4PLP8_9ACTN</name>
<dbReference type="Gene3D" id="3.40.50.20">
    <property type="match status" value="1"/>
</dbReference>
<organism evidence="6 7">
    <name type="scientific">Streptomyces desertarenae</name>
    <dbReference type="NCBI Taxonomy" id="2666184"/>
    <lineage>
        <taxon>Bacteria</taxon>
        <taxon>Bacillati</taxon>
        <taxon>Actinomycetota</taxon>
        <taxon>Actinomycetes</taxon>
        <taxon>Kitasatosporales</taxon>
        <taxon>Streptomycetaceae</taxon>
        <taxon>Streptomyces</taxon>
    </lineage>
</organism>
<keyword evidence="2 4" id="KW-0547">Nucleotide-binding</keyword>
<dbReference type="PANTHER" id="PTHR43585:SF2">
    <property type="entry name" value="ATP-GRASP ENZYME FSQD"/>
    <property type="match status" value="1"/>
</dbReference>
<keyword evidence="7" id="KW-1185">Reference proteome</keyword>
<evidence type="ECO:0000259" key="5">
    <source>
        <dbReference type="PROSITE" id="PS50975"/>
    </source>
</evidence>
<evidence type="ECO:0000256" key="1">
    <source>
        <dbReference type="ARBA" id="ARBA00022598"/>
    </source>
</evidence>
<keyword evidence="3 4" id="KW-0067">ATP-binding</keyword>
<dbReference type="InterPro" id="IPR011761">
    <property type="entry name" value="ATP-grasp"/>
</dbReference>
<sequence length="408" mass="43568">MSPADRAHYLVINRYDDEDADHARHCAGHACDLSYVTPSDCVAALEATDPGRVAVVPSLTVDAVLRAARELAGRYGAFDGVAGLSEYDVLTAAAVRDSLGVPGPSHDLVRGFKDKVEMKRRLSAAGVPVPRFVPVGPDSSVAEVEAAVGLPVVLKPRSGAGSAGVRVIHDREVLAAELAALTEPDSHECEEYVSNEIYHADGVLSGGRRHFMSVSGYANTPLDFARGLPLGSVVLDPGPLRTRIADFAVECVTALGLKDGCFHLEVIRRPTGELLFLEVGLRPGGAEVPFVHRDFHGIDLMTETFRSSVGLPLETEGSRFPDSVTVGWVVFPEPTRLPSRIVSCTSMASVVPQVYAEVLPAVGEVFDGTGGYFHVPGRFRLTGPDERSVRAAARRVMAEYTYKAEPAG</sequence>
<dbReference type="Gene3D" id="3.30.470.20">
    <property type="entry name" value="ATP-grasp fold, B domain"/>
    <property type="match status" value="1"/>
</dbReference>
<dbReference type="InterPro" id="IPR052032">
    <property type="entry name" value="ATP-dep_AA_Ligase"/>
</dbReference>
<dbReference type="SUPFAM" id="SSF56059">
    <property type="entry name" value="Glutathione synthetase ATP-binding domain-like"/>
    <property type="match status" value="1"/>
</dbReference>
<dbReference type="Gene3D" id="3.30.1490.20">
    <property type="entry name" value="ATP-grasp fold, A domain"/>
    <property type="match status" value="1"/>
</dbReference>
<proteinExistence type="predicted"/>
<evidence type="ECO:0000313" key="6">
    <source>
        <dbReference type="EMBL" id="MFD1831189.1"/>
    </source>
</evidence>
<evidence type="ECO:0000256" key="2">
    <source>
        <dbReference type="ARBA" id="ARBA00022741"/>
    </source>
</evidence>
<gene>
    <name evidence="6" type="ORF">ACFSJS_16130</name>
</gene>
<dbReference type="Pfam" id="PF02655">
    <property type="entry name" value="ATP-grasp_3"/>
    <property type="match status" value="1"/>
</dbReference>
<feature type="domain" description="ATP-grasp" evidence="5">
    <location>
        <begin position="119"/>
        <end position="309"/>
    </location>
</feature>
<keyword evidence="1" id="KW-0436">Ligase</keyword>
<dbReference type="PANTHER" id="PTHR43585">
    <property type="entry name" value="FUMIPYRROLE BIOSYNTHESIS PROTEIN C"/>
    <property type="match status" value="1"/>
</dbReference>
<comment type="caution">
    <text evidence="6">The sequence shown here is derived from an EMBL/GenBank/DDBJ whole genome shotgun (WGS) entry which is preliminary data.</text>
</comment>
<dbReference type="InterPro" id="IPR003806">
    <property type="entry name" value="ATP-grasp_PylC-type"/>
</dbReference>
<dbReference type="InterPro" id="IPR013815">
    <property type="entry name" value="ATP_grasp_subdomain_1"/>
</dbReference>
<accession>A0ABW4PLP8</accession>